<keyword evidence="8 11" id="KW-0067">ATP-binding</keyword>
<dbReference type="OrthoDB" id="9766104at2"/>
<dbReference type="AlphaFoldDB" id="A0A3A6Q2C7"/>
<dbReference type="InterPro" id="IPR027417">
    <property type="entry name" value="P-loop_NTPase"/>
</dbReference>
<reference evidence="13 14" key="1">
    <citation type="submission" date="2018-09" db="EMBL/GenBank/DDBJ databases">
        <title>Paenibacillus aracenensis nov. sp. isolated from a cave in southern Spain.</title>
        <authorList>
            <person name="Jurado V."/>
            <person name="Gutierrez-Patricio S."/>
            <person name="Gonzalez-Pimentel J.L."/>
            <person name="Miller A.Z."/>
            <person name="Laiz L."/>
            <person name="Saiz-Jimenez C."/>
        </authorList>
    </citation>
    <scope>NUCLEOTIDE SEQUENCE [LARGE SCALE GENOMIC DNA]</scope>
    <source>
        <strain evidence="13 14">JCM 19203</strain>
    </source>
</reference>
<dbReference type="PANTHER" id="PTHR43790">
    <property type="entry name" value="CARBOHYDRATE TRANSPORT ATP-BINDING PROTEIN MG119-RELATED"/>
    <property type="match status" value="1"/>
</dbReference>
<dbReference type="GO" id="GO:0015749">
    <property type="term" value="P:monosaccharide transmembrane transport"/>
    <property type="evidence" value="ECO:0007669"/>
    <property type="project" value="UniProtKB-ARBA"/>
</dbReference>
<dbReference type="Gene3D" id="3.40.50.300">
    <property type="entry name" value="P-loop containing nucleotide triphosphate hydrolases"/>
    <property type="match status" value="2"/>
</dbReference>
<comment type="function">
    <text evidence="11">Part of an ABC transporter complex involved in carbohydrate import. Could be involved in ribose, galactose and/or methyl galactoside import. Responsible for energy coupling to the transport system.</text>
</comment>
<evidence type="ECO:0000256" key="6">
    <source>
        <dbReference type="ARBA" id="ARBA00022737"/>
    </source>
</evidence>
<keyword evidence="3 11" id="KW-0813">Transport</keyword>
<protein>
    <recommendedName>
        <fullName evidence="11">Ribose/galactose/methyl galactoside import ATP-binding protein</fullName>
        <ecNumber evidence="11">7.5.2.11</ecNumber>
    </recommendedName>
</protein>
<dbReference type="PROSITE" id="PS50893">
    <property type="entry name" value="ABC_TRANSPORTER_2"/>
    <property type="match status" value="2"/>
</dbReference>
<dbReference type="GO" id="GO:0005886">
    <property type="term" value="C:plasma membrane"/>
    <property type="evidence" value="ECO:0007669"/>
    <property type="project" value="UniProtKB-SubCell"/>
</dbReference>
<dbReference type="Pfam" id="PF00005">
    <property type="entry name" value="ABC_tran"/>
    <property type="match status" value="2"/>
</dbReference>
<gene>
    <name evidence="13" type="ORF">D3P09_12260</name>
</gene>
<dbReference type="InterPro" id="IPR050107">
    <property type="entry name" value="ABC_carbohydrate_import_ATPase"/>
</dbReference>
<dbReference type="EC" id="7.5.2.11" evidence="11"/>
<keyword evidence="6" id="KW-0677">Repeat</keyword>
<evidence type="ECO:0000256" key="3">
    <source>
        <dbReference type="ARBA" id="ARBA00022448"/>
    </source>
</evidence>
<evidence type="ECO:0000256" key="10">
    <source>
        <dbReference type="ARBA" id="ARBA00023136"/>
    </source>
</evidence>
<dbReference type="PROSITE" id="PS00211">
    <property type="entry name" value="ABC_TRANSPORTER_1"/>
    <property type="match status" value="1"/>
</dbReference>
<evidence type="ECO:0000259" key="12">
    <source>
        <dbReference type="PROSITE" id="PS50893"/>
    </source>
</evidence>
<sequence>MTETLTVTPPYVLEMRGISKAFPGVQALSGVTLKVKPGTVHALMGENGAGKSTLMKCLFGIYKPDEGEIMLDGQRAAISSSKDAIAHGISMIHQELHPVQHRSVMENIWLGRFPMFWAGPFRLVNEKRMYQDTLNLFRDLDLDIDPKARTGSLSVSKIQSLEIAKAVSFNSKVIVMDEPTSSLTGNEVEQLFSIINQLRRRGVSIIYISHKMEEILRISDEVTIMRDGCLIGTWPSPALTTDLIITRMVGRDLKERFPQRTHIPGAPLLKAEGLSSVNPKSFQDVSFELRRGEILGLGGLVGAQRTELVEALFGLRGIASGKLSIDGKPVRIKSPSDAKRHNIALLTEERRVTGIFPVLSVYENTIIANLSRYRNRLGLLDERKGREEAERNVELLRTKTPSVNTLIRNLSGGNQQKVLLARWLLTEPDILLLDEPTRGIDVGAKFEIYTIIAGLAKEGKSIIMISSEMPELLGMSDRIMVMSEGRVTGIVEGKGATEAEIMRLAAQQRTTEAKGNSHELTIQF</sequence>
<keyword evidence="5 11" id="KW-0762">Sugar transport</keyword>
<evidence type="ECO:0000256" key="1">
    <source>
        <dbReference type="ARBA" id="ARBA00004202"/>
    </source>
</evidence>
<dbReference type="InterPro" id="IPR003439">
    <property type="entry name" value="ABC_transporter-like_ATP-bd"/>
</dbReference>
<feature type="domain" description="ABC transporter" evidence="12">
    <location>
        <begin position="263"/>
        <end position="509"/>
    </location>
</feature>
<dbReference type="EMBL" id="QXQB01000002">
    <property type="protein sequence ID" value="RJX40134.1"/>
    <property type="molecule type" value="Genomic_DNA"/>
</dbReference>
<evidence type="ECO:0000256" key="5">
    <source>
        <dbReference type="ARBA" id="ARBA00022597"/>
    </source>
</evidence>
<evidence type="ECO:0000256" key="2">
    <source>
        <dbReference type="ARBA" id="ARBA00004533"/>
    </source>
</evidence>
<evidence type="ECO:0000256" key="8">
    <source>
        <dbReference type="ARBA" id="ARBA00022840"/>
    </source>
</evidence>
<comment type="caution">
    <text evidence="13">The sequence shown here is derived from an EMBL/GenBank/DDBJ whole genome shotgun (WGS) entry which is preliminary data.</text>
</comment>
<dbReference type="PANTHER" id="PTHR43790:SF7">
    <property type="entry name" value="GALACTOSE_METHYL GALACTOSIDE IMPORT ATP-BINDING PROTEIN MGLA"/>
    <property type="match status" value="1"/>
</dbReference>
<evidence type="ECO:0000256" key="9">
    <source>
        <dbReference type="ARBA" id="ARBA00022967"/>
    </source>
</evidence>
<keyword evidence="9 11" id="KW-1278">Translocase</keyword>
<evidence type="ECO:0000256" key="4">
    <source>
        <dbReference type="ARBA" id="ARBA00022475"/>
    </source>
</evidence>
<dbReference type="InterPro" id="IPR017871">
    <property type="entry name" value="ABC_transporter-like_CS"/>
</dbReference>
<keyword evidence="4 11" id="KW-1003">Cell membrane</keyword>
<evidence type="ECO:0000256" key="7">
    <source>
        <dbReference type="ARBA" id="ARBA00022741"/>
    </source>
</evidence>
<dbReference type="GO" id="GO:0016887">
    <property type="term" value="F:ATP hydrolysis activity"/>
    <property type="evidence" value="ECO:0007669"/>
    <property type="project" value="InterPro"/>
</dbReference>
<dbReference type="CDD" id="cd03215">
    <property type="entry name" value="ABC_Carb_Monos_II"/>
    <property type="match status" value="1"/>
</dbReference>
<accession>A0A3A6Q2C7</accession>
<dbReference type="GO" id="GO:0043211">
    <property type="term" value="F:ABC-type carbohydrate transporter activity"/>
    <property type="evidence" value="ECO:0007669"/>
    <property type="project" value="UniProtKB-UniRule"/>
</dbReference>
<organism evidence="13 14">
    <name type="scientific">Paenibacillus pinisoli</name>
    <dbReference type="NCBI Taxonomy" id="1276110"/>
    <lineage>
        <taxon>Bacteria</taxon>
        <taxon>Bacillati</taxon>
        <taxon>Bacillota</taxon>
        <taxon>Bacilli</taxon>
        <taxon>Bacillales</taxon>
        <taxon>Paenibacillaceae</taxon>
        <taxon>Paenibacillus</taxon>
    </lineage>
</organism>
<dbReference type="RefSeq" id="WP_120110138.1">
    <property type="nucleotide sequence ID" value="NZ_QXQB01000002.1"/>
</dbReference>
<dbReference type="FunFam" id="3.40.50.300:FF:000127">
    <property type="entry name" value="Ribose import ATP-binding protein RbsA"/>
    <property type="match status" value="1"/>
</dbReference>
<feature type="domain" description="ABC transporter" evidence="12">
    <location>
        <begin position="13"/>
        <end position="252"/>
    </location>
</feature>
<dbReference type="SUPFAM" id="SSF52540">
    <property type="entry name" value="P-loop containing nucleoside triphosphate hydrolases"/>
    <property type="match status" value="2"/>
</dbReference>
<evidence type="ECO:0000313" key="13">
    <source>
        <dbReference type="EMBL" id="RJX40134.1"/>
    </source>
</evidence>
<dbReference type="CDD" id="cd03216">
    <property type="entry name" value="ABC_Carb_Monos_I"/>
    <property type="match status" value="1"/>
</dbReference>
<comment type="subcellular location">
    <subcellularLocation>
        <location evidence="2">Cell inner membrane</location>
    </subcellularLocation>
    <subcellularLocation>
        <location evidence="1 11">Cell membrane</location>
        <topology evidence="1 11">Peripheral membrane protein</topology>
    </subcellularLocation>
</comment>
<dbReference type="Proteomes" id="UP000267798">
    <property type="component" value="Unassembled WGS sequence"/>
</dbReference>
<dbReference type="GO" id="GO:0005524">
    <property type="term" value="F:ATP binding"/>
    <property type="evidence" value="ECO:0007669"/>
    <property type="project" value="UniProtKB-UniRule"/>
</dbReference>
<keyword evidence="14" id="KW-1185">Reference proteome</keyword>
<keyword evidence="10 11" id="KW-0472">Membrane</keyword>
<dbReference type="SMART" id="SM00382">
    <property type="entry name" value="AAA"/>
    <property type="match status" value="2"/>
</dbReference>
<evidence type="ECO:0000256" key="11">
    <source>
        <dbReference type="RuleBase" id="RU367029"/>
    </source>
</evidence>
<keyword evidence="7 11" id="KW-0547">Nucleotide-binding</keyword>
<name>A0A3A6Q2C7_9BACL</name>
<evidence type="ECO:0000313" key="14">
    <source>
        <dbReference type="Proteomes" id="UP000267798"/>
    </source>
</evidence>
<comment type="catalytic activity">
    <reaction evidence="11">
        <text>D-galactose(out) + ATP + H2O = D-galactose(in) + ADP + phosphate + H(+)</text>
        <dbReference type="Rhea" id="RHEA:60156"/>
        <dbReference type="ChEBI" id="CHEBI:4139"/>
        <dbReference type="ChEBI" id="CHEBI:15377"/>
        <dbReference type="ChEBI" id="CHEBI:15378"/>
        <dbReference type="ChEBI" id="CHEBI:30616"/>
        <dbReference type="ChEBI" id="CHEBI:43474"/>
        <dbReference type="ChEBI" id="CHEBI:456216"/>
        <dbReference type="EC" id="7.5.2.11"/>
    </reaction>
</comment>
<comment type="similarity">
    <text evidence="11">Belongs to the ABC transporter superfamily.</text>
</comment>
<dbReference type="InterPro" id="IPR003593">
    <property type="entry name" value="AAA+_ATPase"/>
</dbReference>
<dbReference type="FunFam" id="3.40.50.300:FF:000126">
    <property type="entry name" value="Galactose/methyl galactoside import ATP-binding protein MglA"/>
    <property type="match status" value="1"/>
</dbReference>
<proteinExistence type="inferred from homology"/>